<reference evidence="4 5" key="1">
    <citation type="journal article" date="2021" name="BMC Genomics">
        <title>Datura genome reveals duplications of psychoactive alkaloid biosynthetic genes and high mutation rate following tissue culture.</title>
        <authorList>
            <person name="Rajewski A."/>
            <person name="Carter-House D."/>
            <person name="Stajich J."/>
            <person name="Litt A."/>
        </authorList>
    </citation>
    <scope>NUCLEOTIDE SEQUENCE [LARGE SCALE GENOMIC DNA]</scope>
    <source>
        <strain evidence="4">AR-01</strain>
    </source>
</reference>
<organism evidence="4 5">
    <name type="scientific">Datura stramonium</name>
    <name type="common">Jimsonweed</name>
    <name type="synonym">Common thornapple</name>
    <dbReference type="NCBI Taxonomy" id="4076"/>
    <lineage>
        <taxon>Eukaryota</taxon>
        <taxon>Viridiplantae</taxon>
        <taxon>Streptophyta</taxon>
        <taxon>Embryophyta</taxon>
        <taxon>Tracheophyta</taxon>
        <taxon>Spermatophyta</taxon>
        <taxon>Magnoliopsida</taxon>
        <taxon>eudicotyledons</taxon>
        <taxon>Gunneridae</taxon>
        <taxon>Pentapetalae</taxon>
        <taxon>asterids</taxon>
        <taxon>lamiids</taxon>
        <taxon>Solanales</taxon>
        <taxon>Solanaceae</taxon>
        <taxon>Solanoideae</taxon>
        <taxon>Datureae</taxon>
        <taxon>Datura</taxon>
    </lineage>
</organism>
<dbReference type="Pfam" id="PF00931">
    <property type="entry name" value="NB-ARC"/>
    <property type="match status" value="1"/>
</dbReference>
<gene>
    <name evidence="4" type="ORF">HAX54_024803</name>
</gene>
<feature type="non-terminal residue" evidence="4">
    <location>
        <position position="175"/>
    </location>
</feature>
<dbReference type="EMBL" id="JACEIK010000301">
    <property type="protein sequence ID" value="MCD7454404.1"/>
    <property type="molecule type" value="Genomic_DNA"/>
</dbReference>
<keyword evidence="2" id="KW-0611">Plant defense</keyword>
<sequence>MGEGELLVGVEKVTNEILDRLFSRNKQREVISIVGMAGTDTLRKHLYGKKYLIVIDDVWHDNVWNELESCFPDNNNSSRILMTTRIKEVANLCKSPVNLSLLGQVESWTLFCQKAFREKRCLPMLEEVAREIVKRCGGLPLAIVVIARLLSNKEMTVTSWSQFAESMDAHHDDQE</sequence>
<dbReference type="InterPro" id="IPR002182">
    <property type="entry name" value="NB-ARC"/>
</dbReference>
<accession>A0ABS8S7N0</accession>
<keyword evidence="5" id="KW-1185">Reference proteome</keyword>
<dbReference type="InterPro" id="IPR042197">
    <property type="entry name" value="Apaf_helical"/>
</dbReference>
<dbReference type="InterPro" id="IPR027417">
    <property type="entry name" value="P-loop_NTPase"/>
</dbReference>
<evidence type="ECO:0000313" key="5">
    <source>
        <dbReference type="Proteomes" id="UP000823775"/>
    </source>
</evidence>
<evidence type="ECO:0000256" key="1">
    <source>
        <dbReference type="ARBA" id="ARBA00022614"/>
    </source>
</evidence>
<keyword evidence="1" id="KW-0433">Leucine-rich repeat</keyword>
<feature type="domain" description="NB-ARC" evidence="3">
    <location>
        <begin position="40"/>
        <end position="119"/>
    </location>
</feature>
<dbReference type="PANTHER" id="PTHR36766">
    <property type="entry name" value="PLANT BROAD-SPECTRUM MILDEW RESISTANCE PROTEIN RPW8"/>
    <property type="match status" value="1"/>
</dbReference>
<evidence type="ECO:0000313" key="4">
    <source>
        <dbReference type="EMBL" id="MCD7454404.1"/>
    </source>
</evidence>
<dbReference type="Gene3D" id="1.10.8.430">
    <property type="entry name" value="Helical domain of apoptotic protease-activating factors"/>
    <property type="match status" value="1"/>
</dbReference>
<dbReference type="Proteomes" id="UP000823775">
    <property type="component" value="Unassembled WGS sequence"/>
</dbReference>
<dbReference type="SUPFAM" id="SSF52540">
    <property type="entry name" value="P-loop containing nucleoside triphosphate hydrolases"/>
    <property type="match status" value="1"/>
</dbReference>
<proteinExistence type="predicted"/>
<dbReference type="Gene3D" id="3.40.50.300">
    <property type="entry name" value="P-loop containing nucleotide triphosphate hydrolases"/>
    <property type="match status" value="1"/>
</dbReference>
<evidence type="ECO:0000259" key="3">
    <source>
        <dbReference type="Pfam" id="PF00931"/>
    </source>
</evidence>
<protein>
    <recommendedName>
        <fullName evidence="3">NB-ARC domain-containing protein</fullName>
    </recommendedName>
</protein>
<name>A0ABS8S7N0_DATST</name>
<evidence type="ECO:0000256" key="2">
    <source>
        <dbReference type="ARBA" id="ARBA00022821"/>
    </source>
</evidence>
<comment type="caution">
    <text evidence="4">The sequence shown here is derived from an EMBL/GenBank/DDBJ whole genome shotgun (WGS) entry which is preliminary data.</text>
</comment>
<dbReference type="PANTHER" id="PTHR36766:SF53">
    <property type="entry name" value="DISEASE RESISTANCE PROTEIN RPP13-LIKE"/>
    <property type="match status" value="1"/>
</dbReference>